<organism evidence="4 5">
    <name type="scientific">Flagellimonas maritima</name>
    <dbReference type="NCBI Taxonomy" id="1383885"/>
    <lineage>
        <taxon>Bacteria</taxon>
        <taxon>Pseudomonadati</taxon>
        <taxon>Bacteroidota</taxon>
        <taxon>Flavobacteriia</taxon>
        <taxon>Flavobacteriales</taxon>
        <taxon>Flavobacteriaceae</taxon>
        <taxon>Flagellimonas</taxon>
    </lineage>
</organism>
<dbReference type="EMBL" id="CP030104">
    <property type="protein sequence ID" value="AWX46121.1"/>
    <property type="molecule type" value="Genomic_DNA"/>
</dbReference>
<accession>A0A2Z4LW22</accession>
<protein>
    <recommendedName>
        <fullName evidence="2">histidine kinase</fullName>
        <ecNumber evidence="2">2.7.13.3</ecNumber>
    </recommendedName>
</protein>
<dbReference type="Proteomes" id="UP000248536">
    <property type="component" value="Chromosome"/>
</dbReference>
<comment type="catalytic activity">
    <reaction evidence="1">
        <text>ATP + protein L-histidine = ADP + protein N-phospho-L-histidine.</text>
        <dbReference type="EC" id="2.7.13.3"/>
    </reaction>
</comment>
<proteinExistence type="predicted"/>
<dbReference type="OrthoDB" id="9816482at2"/>
<dbReference type="AlphaFoldDB" id="A0A2Z4LW22"/>
<name>A0A2Z4LW22_9FLAO</name>
<dbReference type="SUPFAM" id="SSF55874">
    <property type="entry name" value="ATPase domain of HSP90 chaperone/DNA topoisomerase II/histidine kinase"/>
    <property type="match status" value="2"/>
</dbReference>
<dbReference type="PROSITE" id="PS50109">
    <property type="entry name" value="HIS_KIN"/>
    <property type="match status" value="1"/>
</dbReference>
<evidence type="ECO:0000313" key="5">
    <source>
        <dbReference type="Proteomes" id="UP000248536"/>
    </source>
</evidence>
<dbReference type="Gene3D" id="2.40.330.10">
    <property type="entry name" value="DNA-binding pseudobarrel domain"/>
    <property type="match status" value="1"/>
</dbReference>
<dbReference type="InterPro" id="IPR005467">
    <property type="entry name" value="His_kinase_dom"/>
</dbReference>
<dbReference type="InterPro" id="IPR023372">
    <property type="entry name" value="Rest_endonuc_II_EcoRII_N"/>
</dbReference>
<dbReference type="KEGG" id="spon:HME9304_03153"/>
<dbReference type="Pfam" id="PF09217">
    <property type="entry name" value="EcoRII-N"/>
    <property type="match status" value="1"/>
</dbReference>
<dbReference type="InterPro" id="IPR015300">
    <property type="entry name" value="DNA-bd_pseudobarrel_sf"/>
</dbReference>
<dbReference type="GO" id="GO:0004673">
    <property type="term" value="F:protein histidine kinase activity"/>
    <property type="evidence" value="ECO:0007669"/>
    <property type="project" value="UniProtKB-EC"/>
</dbReference>
<dbReference type="GO" id="GO:0016787">
    <property type="term" value="F:hydrolase activity"/>
    <property type="evidence" value="ECO:0007669"/>
    <property type="project" value="UniProtKB-KW"/>
</dbReference>
<keyword evidence="5" id="KW-1185">Reference proteome</keyword>
<dbReference type="RefSeq" id="WP_112379437.1">
    <property type="nucleotide sequence ID" value="NZ_CP030104.1"/>
</dbReference>
<dbReference type="Gene3D" id="3.30.565.10">
    <property type="entry name" value="Histidine kinase-like ATPase, C-terminal domain"/>
    <property type="match status" value="2"/>
</dbReference>
<feature type="domain" description="Histidine kinase" evidence="3">
    <location>
        <begin position="648"/>
        <end position="859"/>
    </location>
</feature>
<evidence type="ECO:0000313" key="4">
    <source>
        <dbReference type="EMBL" id="AWX46121.1"/>
    </source>
</evidence>
<dbReference type="SMART" id="SM00387">
    <property type="entry name" value="HATPase_c"/>
    <property type="match status" value="1"/>
</dbReference>
<sequence length="859" mass="97599">MSISSIIEIIKNSKETFVKLVSPNDAGVTGTHQGGIYLPKNSIDMFLDTPGIKGQNKDKFITIDWFDDTTSKSRVVYYGKGTRNEYRITRLGKKLKINDLIVLTKFDDDEFKGFLVDETQVAQFLMELNLKINEIDKGIVFKNNLKNESSQNLIRFEREIAATFKPRARLLIQLGDQLIKNESIAIVELVKNSYDADANIVNIYMENVDDDENGIIIIEDDGYGMSLEIVTDVWLEPGSDFKSKKIENLELTPKYKRLPIGEKGIGRFGVHKLGNTIEMTTKAVNNNEVFVKIDWTDFNDYKYLEDVPITIYERDSPQIFKGNKTGTNIVISNLRKQWERGIARGVKRSITALVSPFEAIDSFKPNFDIIDKPGWFEGLLDWKKIKEFSLFHFKVTIEGNRITSFLYEFTPWQSMPKISPTKVDIDDKIVNTFIGLEDADGRSFSLGEHEIGEITFEGYIFELDAFVLKMGVSDKSGFKRYLKENGGVRVFRNGLRVYDYGEPESDWLDLNLRRVNQPTKKISNNIVLGAVYLNRRQSSDLIEKTNREGFVENNAYKAFKASILHTIELVEILRYSDKARLKSVYGPTPKSAPVMHLLGEVKEYVDRKIQDASIKSDLTKYLVKIESDYKRVTNNLLKAAGAGLSMSVVIHEIEKIIAEVAKVIQAENSSERLVKLIKHLSSLIDGYSEIISESSKSHEDIKDIIVQALFNTEYRLVSHDINVIRLFESYIGSTKLKIARNLLIGSLMNLIDNSIFWLEKAAKGNQNLAKKVLINLSEDDKHIYIIIADNGTGFLIPTEDIVEPFVSAKPGGIGLGLHIASEIMEAQNGRLFFPDWGDFIMPEEFKDGATIVFEFKKQL</sequence>
<dbReference type="SUPFAM" id="SSF101936">
    <property type="entry name" value="DNA-binding pseudobarrel domain"/>
    <property type="match status" value="1"/>
</dbReference>
<dbReference type="InterPro" id="IPR004358">
    <property type="entry name" value="Sig_transdc_His_kin-like_C"/>
</dbReference>
<reference evidence="4 5" key="1">
    <citation type="submission" date="2018-06" db="EMBL/GenBank/DDBJ databases">
        <title>Spongiibacterium sp. HME9304 Genome sequencing and assembly.</title>
        <authorList>
            <person name="Kang H."/>
            <person name="Kim H."/>
            <person name="Joh K."/>
        </authorList>
    </citation>
    <scope>NUCLEOTIDE SEQUENCE [LARGE SCALE GENOMIC DNA]</scope>
    <source>
        <strain evidence="4 5">HME9304</strain>
    </source>
</reference>
<dbReference type="EC" id="2.7.13.3" evidence="2"/>
<dbReference type="REBASE" id="257162">
    <property type="entry name" value="Ssp9304ORF3154P"/>
</dbReference>
<evidence type="ECO:0000256" key="1">
    <source>
        <dbReference type="ARBA" id="ARBA00000085"/>
    </source>
</evidence>
<dbReference type="Pfam" id="PF02518">
    <property type="entry name" value="HATPase_c"/>
    <property type="match status" value="1"/>
</dbReference>
<dbReference type="InterPro" id="IPR036890">
    <property type="entry name" value="HATPase_C_sf"/>
</dbReference>
<evidence type="ECO:0000256" key="2">
    <source>
        <dbReference type="ARBA" id="ARBA00012438"/>
    </source>
</evidence>
<dbReference type="PRINTS" id="PR00344">
    <property type="entry name" value="BCTRLSENSOR"/>
</dbReference>
<dbReference type="InterPro" id="IPR003594">
    <property type="entry name" value="HATPase_dom"/>
</dbReference>
<keyword evidence="4" id="KW-0378">Hydrolase</keyword>
<gene>
    <name evidence="4" type="ORF">HME9304_03153</name>
</gene>
<dbReference type="Pfam" id="PF13589">
    <property type="entry name" value="HATPase_c_3"/>
    <property type="match status" value="1"/>
</dbReference>
<evidence type="ECO:0000259" key="3">
    <source>
        <dbReference type="PROSITE" id="PS50109"/>
    </source>
</evidence>